<gene>
    <name evidence="2" type="ORF">COCCADRAFT_94752</name>
</gene>
<dbReference type="AlphaFoldDB" id="W6YR68"/>
<dbReference type="HOGENOM" id="CLU_2489287_0_0_1"/>
<name>W6YR68_COCC2</name>
<dbReference type="KEGG" id="bze:COCCADRAFT_94752"/>
<feature type="non-terminal residue" evidence="2">
    <location>
        <position position="1"/>
    </location>
</feature>
<evidence type="ECO:0000313" key="2">
    <source>
        <dbReference type="EMBL" id="EUC33971.1"/>
    </source>
</evidence>
<evidence type="ECO:0000313" key="3">
    <source>
        <dbReference type="Proteomes" id="UP000053841"/>
    </source>
</evidence>
<dbReference type="Proteomes" id="UP000053841">
    <property type="component" value="Unassembled WGS sequence"/>
</dbReference>
<dbReference type="RefSeq" id="XP_007711766.1">
    <property type="nucleotide sequence ID" value="XM_007713576.1"/>
</dbReference>
<evidence type="ECO:0000256" key="1">
    <source>
        <dbReference type="SAM" id="MobiDB-lite"/>
    </source>
</evidence>
<proteinExistence type="predicted"/>
<feature type="compositionally biased region" description="Basic and acidic residues" evidence="1">
    <location>
        <begin position="48"/>
        <end position="59"/>
    </location>
</feature>
<sequence length="87" mass="9929">AILASVFFCWGTDSSRCMCVKSYCNHDQDGEIIKMQYCLQQTHGRQVHEAHGASDERRSSVPRFPRPQLSTKWTLDDSPAKKRSQGQ</sequence>
<keyword evidence="3" id="KW-1185">Reference proteome</keyword>
<protein>
    <submittedName>
        <fullName evidence="2">Uncharacterized protein</fullName>
    </submittedName>
</protein>
<accession>W6YR68</accession>
<feature type="region of interest" description="Disordered" evidence="1">
    <location>
        <begin position="48"/>
        <end position="87"/>
    </location>
</feature>
<reference evidence="2 3" key="1">
    <citation type="journal article" date="2013" name="PLoS Genet.">
        <title>Comparative genome structure, secondary metabolite, and effector coding capacity across Cochliobolus pathogens.</title>
        <authorList>
            <person name="Condon B.J."/>
            <person name="Leng Y."/>
            <person name="Wu D."/>
            <person name="Bushley K.E."/>
            <person name="Ohm R.A."/>
            <person name="Otillar R."/>
            <person name="Martin J."/>
            <person name="Schackwitz W."/>
            <person name="Grimwood J."/>
            <person name="MohdZainudin N."/>
            <person name="Xue C."/>
            <person name="Wang R."/>
            <person name="Manning V.A."/>
            <person name="Dhillon B."/>
            <person name="Tu Z.J."/>
            <person name="Steffenson B.J."/>
            <person name="Salamov A."/>
            <person name="Sun H."/>
            <person name="Lowry S."/>
            <person name="LaButti K."/>
            <person name="Han J."/>
            <person name="Copeland A."/>
            <person name="Lindquist E."/>
            <person name="Barry K."/>
            <person name="Schmutz J."/>
            <person name="Baker S.E."/>
            <person name="Ciuffetti L.M."/>
            <person name="Grigoriev I.V."/>
            <person name="Zhong S."/>
            <person name="Turgeon B.G."/>
        </authorList>
    </citation>
    <scope>NUCLEOTIDE SEQUENCE [LARGE SCALE GENOMIC DNA]</scope>
    <source>
        <strain evidence="2 3">26-R-13</strain>
    </source>
</reference>
<organism evidence="2 3">
    <name type="scientific">Cochliobolus carbonum (strain 26-R-13)</name>
    <name type="common">Maize leaf spot fungus</name>
    <name type="synonym">Bipolaris zeicola</name>
    <dbReference type="NCBI Taxonomy" id="930089"/>
    <lineage>
        <taxon>Eukaryota</taxon>
        <taxon>Fungi</taxon>
        <taxon>Dikarya</taxon>
        <taxon>Ascomycota</taxon>
        <taxon>Pezizomycotina</taxon>
        <taxon>Dothideomycetes</taxon>
        <taxon>Pleosporomycetidae</taxon>
        <taxon>Pleosporales</taxon>
        <taxon>Pleosporineae</taxon>
        <taxon>Pleosporaceae</taxon>
        <taxon>Bipolaris</taxon>
    </lineage>
</organism>
<dbReference type="GeneID" id="19153810"/>
<dbReference type="EMBL" id="KI964600">
    <property type="protein sequence ID" value="EUC33971.1"/>
    <property type="molecule type" value="Genomic_DNA"/>
</dbReference>